<dbReference type="EMBL" id="LR134406">
    <property type="protein sequence ID" value="VEH71533.1"/>
    <property type="molecule type" value="Genomic_DNA"/>
</dbReference>
<dbReference type="GO" id="GO:0140098">
    <property type="term" value="F:catalytic activity, acting on RNA"/>
    <property type="evidence" value="ECO:0007669"/>
    <property type="project" value="UniProtKB-ARBA"/>
</dbReference>
<evidence type="ECO:0000256" key="1">
    <source>
        <dbReference type="ARBA" id="ARBA00000073"/>
    </source>
</evidence>
<name>A0A448N258_9ACTN</name>
<dbReference type="GO" id="GO:0003723">
    <property type="term" value="F:RNA binding"/>
    <property type="evidence" value="ECO:0007669"/>
    <property type="project" value="InterPro"/>
</dbReference>
<dbReference type="RefSeq" id="WP_061787558.1">
    <property type="nucleotide sequence ID" value="NZ_CAJZDL010000103.1"/>
</dbReference>
<dbReference type="PANTHER" id="PTHR21600:SF84">
    <property type="entry name" value="PSEUDOURIDINE SYNTHASE RSUA_RLUA-LIKE DOMAIN-CONTAINING PROTEIN"/>
    <property type="match status" value="1"/>
</dbReference>
<evidence type="ECO:0000256" key="2">
    <source>
        <dbReference type="ARBA" id="ARBA00031870"/>
    </source>
</evidence>
<dbReference type="GO" id="GO:0009982">
    <property type="term" value="F:pseudouridine synthase activity"/>
    <property type="evidence" value="ECO:0007669"/>
    <property type="project" value="InterPro"/>
</dbReference>
<dbReference type="InterPro" id="IPR050188">
    <property type="entry name" value="RluA_PseudoU_synthase"/>
</dbReference>
<dbReference type="InterPro" id="IPR020103">
    <property type="entry name" value="PsdUridine_synth_cat_dom_sf"/>
</dbReference>
<accession>A0A448N258</accession>
<dbReference type="PROSITE" id="PS01129">
    <property type="entry name" value="PSI_RLU"/>
    <property type="match status" value="1"/>
</dbReference>
<feature type="domain" description="Pseudouridine synthase RsuA/RluA-like" evidence="4">
    <location>
        <begin position="70"/>
        <end position="216"/>
    </location>
</feature>
<organism evidence="5 6">
    <name type="scientific">Arachnia propionica</name>
    <dbReference type="NCBI Taxonomy" id="1750"/>
    <lineage>
        <taxon>Bacteria</taxon>
        <taxon>Bacillati</taxon>
        <taxon>Actinomycetota</taxon>
        <taxon>Actinomycetes</taxon>
        <taxon>Propionibacteriales</taxon>
        <taxon>Propionibacteriaceae</taxon>
        <taxon>Arachnia</taxon>
    </lineage>
</organism>
<comment type="catalytic activity">
    <reaction evidence="1">
        <text>a uridine in RNA = a pseudouridine in RNA</text>
        <dbReference type="Rhea" id="RHEA:48348"/>
        <dbReference type="Rhea" id="RHEA-COMP:12068"/>
        <dbReference type="Rhea" id="RHEA-COMP:12069"/>
        <dbReference type="ChEBI" id="CHEBI:65314"/>
        <dbReference type="ChEBI" id="CHEBI:65315"/>
    </reaction>
</comment>
<dbReference type="GeneID" id="64408269"/>
<dbReference type="PANTHER" id="PTHR21600">
    <property type="entry name" value="MITOCHONDRIAL RNA PSEUDOURIDINE SYNTHASE"/>
    <property type="match status" value="1"/>
</dbReference>
<dbReference type="SUPFAM" id="SSF55120">
    <property type="entry name" value="Pseudouridine synthase"/>
    <property type="match status" value="1"/>
</dbReference>
<proteinExistence type="predicted"/>
<gene>
    <name evidence="5" type="primary">rluA</name>
    <name evidence="5" type="ORF">NCTC12967_02859</name>
</gene>
<evidence type="ECO:0000313" key="5">
    <source>
        <dbReference type="EMBL" id="VEH71533.1"/>
    </source>
</evidence>
<dbReference type="Gene3D" id="3.30.2350.10">
    <property type="entry name" value="Pseudouridine synthase"/>
    <property type="match status" value="1"/>
</dbReference>
<dbReference type="Proteomes" id="UP000273044">
    <property type="component" value="Chromosome"/>
</dbReference>
<dbReference type="AlphaFoldDB" id="A0A448N258"/>
<dbReference type="InterPro" id="IPR006145">
    <property type="entry name" value="PsdUridine_synth_RsuA/RluA"/>
</dbReference>
<dbReference type="InterPro" id="IPR006224">
    <property type="entry name" value="PsdUridine_synth_RluA-like_CS"/>
</dbReference>
<evidence type="ECO:0000259" key="4">
    <source>
        <dbReference type="Pfam" id="PF00849"/>
    </source>
</evidence>
<keyword evidence="6" id="KW-1185">Reference proteome</keyword>
<keyword evidence="5" id="KW-0413">Isomerase</keyword>
<evidence type="ECO:0000313" key="6">
    <source>
        <dbReference type="Proteomes" id="UP000273044"/>
    </source>
</evidence>
<sequence length="275" mass="31278">MREFLLDKLGPGRDCVDPMLARGGFVDEHGAPWRGDEPYRPNAFVWFHRELRPEAEVPGALEVLHRDERVVVFDKPHFLSTIPRGRHVLQSAVVKGRATTGLPELSAAHRLDRGTAGVLLMTTGKRWRSAYQDVFARREASKVYEAIAPFDPDIGFPQVVRSHLVKRVGVLQAETLDLPPNSETRIDVIEVRGAWARYEVRPRTGRTHQIRAHFNQLGLPLLGDPLYPVISEVDIDDFTTPLRLLARELSFTDPVDGNERRFTSRRRLTWPDEVA</sequence>
<reference evidence="5 6" key="1">
    <citation type="submission" date="2018-12" db="EMBL/GenBank/DDBJ databases">
        <authorList>
            <consortium name="Pathogen Informatics"/>
        </authorList>
    </citation>
    <scope>NUCLEOTIDE SEQUENCE [LARGE SCALE GENOMIC DNA]</scope>
    <source>
        <strain evidence="5 6">NCTC12967</strain>
    </source>
</reference>
<dbReference type="Pfam" id="PF00849">
    <property type="entry name" value="PseudoU_synth_2"/>
    <property type="match status" value="1"/>
</dbReference>
<evidence type="ECO:0000256" key="3">
    <source>
        <dbReference type="ARBA" id="ARBA00033164"/>
    </source>
</evidence>
<protein>
    <recommendedName>
        <fullName evidence="2">RNA pseudouridylate synthase</fullName>
    </recommendedName>
    <alternativeName>
        <fullName evidence="3">RNA-uridine isomerase</fullName>
    </alternativeName>
</protein>
<dbReference type="GO" id="GO:0000455">
    <property type="term" value="P:enzyme-directed rRNA pseudouridine synthesis"/>
    <property type="evidence" value="ECO:0007669"/>
    <property type="project" value="TreeGrafter"/>
</dbReference>